<evidence type="ECO:0000313" key="3">
    <source>
        <dbReference type="EMBL" id="EDO40727.1"/>
    </source>
</evidence>
<accession>A7S6C7</accession>
<proteinExistence type="predicted"/>
<feature type="compositionally biased region" description="Low complexity" evidence="1">
    <location>
        <begin position="683"/>
        <end position="700"/>
    </location>
</feature>
<keyword evidence="4" id="KW-1185">Reference proteome</keyword>
<evidence type="ECO:0000313" key="4">
    <source>
        <dbReference type="Proteomes" id="UP000001593"/>
    </source>
</evidence>
<evidence type="ECO:0000259" key="2">
    <source>
        <dbReference type="Pfam" id="PF12726"/>
    </source>
</evidence>
<sequence>MAGNTADCLIAKRSCEWCGGTAWIRGKFPSMSDQPWHMWYTDLLLDLRYCSDCVVEYHNICEELLEVQPYKQKLSDEVAILEPAGIFGLEGELHVSLIEILHYPQLLFNQKLASLFSKAVEAILSQGDEIAVEEKLPGVYLLLIHPDIKLRRWAERTAQQLGPISLDDYDSISKMVQMISYVATFNQFDNVIQEDNTLLLPSHLVPLSSQKTYWGGICWLLHQFDSETVRVKLLAEQGGWQELPTILVFAIEDHSLKGKQAFWSVLRCLSILLEQYGCRLWSHDFSADKSSQSNSCGATQRIALAWFGPFVTSLLDYGDVMEGAVTKVITYLHDLSQQVPRVSFTCNEFLFKMLDIVHILVRKEVSKSLLKQTAEMWANDLVLMSRVRKESVTDRVFQQVVAPAKRTLSKLSSSDRNLKYSIDQVLQGSGSIEEKSQRMAQNIVCFFQDTLPNNAPKPLVVRRRRARKSMNNAWLHAPSPENVLSSSNDTITDSTGRPCNASSLVLSSDTTCPSLSISSTHNRTAISSNSRDPRNMPTSVSKESTTSALSKVGPRSSTSGRSETVKSSCFRESNAPSIISASESAAFSLHSSTGGDIGTMASSQALFERLRATRTSKVSDTRNTPSPSLSSDTPSPASPSLLEQIEGDLPSHLAGYSTSSASSTTPKAVNYVTFKENHVSKEVSVPSPLSSDASSPASPSILGETELPCSIGRKEGKSRTLETASQSHLKTFCGSRKQSTKIKQDMISPVRAKQAIPTKNAQDVRPSLVQTHDLKVVIPKLSPDKIHSCATPAASSSRNTGTHGRKTGTHGEARLSLGSGTPQKRPSTSSNKSANTPKNPEGKSWSGTNVRRETVKQASSGGSFTDVNALPAKVGTKSHPIFLDDDDDDELLVQALSAAQTKISHTDRVKPEPLGSLELEDIGDSDLEEAYNDFLTSQTHLQTQIRSDAETHVRNKRSEDPSVVGVSGVSQKRFGGFIRKRISIEDERDEFSGKTTSKCHLPKPSDCFVDTLETKQIYEAKDDSYPCRTGKKKIDKYPSSHIKFSGHLSKPAPSSFDISVKLEDISNAEDSNRTESSLPKGLTGQTKPLMVAANTHADLQTYEISDDYDSDVPHYEVNPYKPKPERAFSPSALDKSDAPRSFIMNTPDLKTNVKQIYGDLSDSDFDDDDVILLESPLNDIPVNTSGHPFETLRTLDVNRKPGSSATNVSSQSMALKQQRDCVIDQTKCAASTSLTSYFRSTLGNFQGEYRCTESGIAPNAQDNSGEVNNEEKQRDASLEWNSNVGRPSKVVADGRADSPLEVSLNAVSEHIENFGYNDEWWNNGVDSQHLASQSEETETLKKSNAFYSCPAISLKGREVAQEVSAGQGLNYAAVAAATADDGDDAQEGVVDAHAASGGEGTRLGITFRYLTPGGDYLCMVDSLGNSDKSGNLKQQTKNDVDLPAVPLVKSGSSLQNLHLGEESRSPEHSSNADTHNELDAESPTDDLNKADSWWPSDDDFDKDEDVWGSQESAMDSIAVDLVMDSQVDPDEQVVGAIPEISRFRVPSSVRGDYSKAGEDANLQQQPIDDRAETADDDGDGLGNLNKDGSSESGDKRATLTQSLGDVRDCGVPNIDGQSRSSTLPQNQTLNIAAPLVNNRPSASDSLFNKPVAVVTTQSKLTEEDLFNLVLGWEAAWIERPNNTHFPTHCCMIPKTFDSIDHYYEVFKPLIEMEAMEKANKDYNDRDIPKKSLSVTVDSTSRSSRHTLVQCTAMEVPAERVKRNLVAEESDLVIIQADGGFKCLAVVHRMELVQMKQGSTRSDSGGTIVPVVFTT</sequence>
<feature type="region of interest" description="Disordered" evidence="1">
    <location>
        <begin position="786"/>
        <end position="868"/>
    </location>
</feature>
<feature type="compositionally biased region" description="Basic and acidic residues" evidence="1">
    <location>
        <begin position="947"/>
        <end position="960"/>
    </location>
</feature>
<feature type="region of interest" description="Disordered" evidence="1">
    <location>
        <begin position="1119"/>
        <end position="1140"/>
    </location>
</feature>
<feature type="region of interest" description="Disordered" evidence="1">
    <location>
        <begin position="512"/>
        <end position="572"/>
    </location>
</feature>
<feature type="compositionally biased region" description="Polar residues" evidence="1">
    <location>
        <begin position="512"/>
        <end position="571"/>
    </location>
</feature>
<feature type="compositionally biased region" description="Polar residues" evidence="1">
    <location>
        <begin position="818"/>
        <end position="838"/>
    </location>
</feature>
<dbReference type="EMBL" id="DS469587">
    <property type="protein sequence ID" value="EDO40727.1"/>
    <property type="molecule type" value="Genomic_DNA"/>
</dbReference>
<feature type="compositionally biased region" description="Acidic residues" evidence="1">
    <location>
        <begin position="1496"/>
        <end position="1506"/>
    </location>
</feature>
<dbReference type="STRING" id="45351.A7S6C7"/>
<reference evidence="3 4" key="1">
    <citation type="journal article" date="2007" name="Science">
        <title>Sea anemone genome reveals ancestral eumetazoan gene repertoire and genomic organization.</title>
        <authorList>
            <person name="Putnam N.H."/>
            <person name="Srivastava M."/>
            <person name="Hellsten U."/>
            <person name="Dirks B."/>
            <person name="Chapman J."/>
            <person name="Salamov A."/>
            <person name="Terry A."/>
            <person name="Shapiro H."/>
            <person name="Lindquist E."/>
            <person name="Kapitonov V.V."/>
            <person name="Jurka J."/>
            <person name="Genikhovich G."/>
            <person name="Grigoriev I.V."/>
            <person name="Lucas S.M."/>
            <person name="Steele R.E."/>
            <person name="Finnerty J.R."/>
            <person name="Technau U."/>
            <person name="Martindale M.Q."/>
            <person name="Rokhsar D.S."/>
        </authorList>
    </citation>
    <scope>NUCLEOTIDE SEQUENCE [LARGE SCALE GENOMIC DNA]</scope>
    <source>
        <strain evidence="4">CH2 X CH6</strain>
    </source>
</reference>
<feature type="region of interest" description="Disordered" evidence="1">
    <location>
        <begin position="1549"/>
        <end position="1596"/>
    </location>
</feature>
<dbReference type="InterPro" id="IPR024481">
    <property type="entry name" value="Helicase_Sen1_N"/>
</dbReference>
<feature type="compositionally biased region" description="Polar residues" evidence="1">
    <location>
        <begin position="856"/>
        <end position="866"/>
    </location>
</feature>
<dbReference type="InParanoid" id="A7S6C7"/>
<dbReference type="HOGENOM" id="CLU_237774_0_0_1"/>
<dbReference type="eggNOG" id="ENOG502SH3C">
    <property type="taxonomic scope" value="Eukaryota"/>
</dbReference>
<dbReference type="Pfam" id="PF12726">
    <property type="entry name" value="SEN1_N"/>
    <property type="match status" value="1"/>
</dbReference>
<gene>
    <name evidence="3" type="ORF">NEMVEDRAFT_v1g207489</name>
</gene>
<dbReference type="GO" id="GO:0003723">
    <property type="term" value="F:RNA binding"/>
    <property type="evidence" value="ECO:0000318"/>
    <property type="project" value="GO_Central"/>
</dbReference>
<protein>
    <recommendedName>
        <fullName evidence="2">Helicase Sen1 N-terminal domain-containing protein</fullName>
    </recommendedName>
</protein>
<feature type="region of interest" description="Disordered" evidence="1">
    <location>
        <begin position="946"/>
        <end position="967"/>
    </location>
</feature>
<feature type="region of interest" description="Disordered" evidence="1">
    <location>
        <begin position="1256"/>
        <end position="1276"/>
    </location>
</feature>
<name>A7S6C7_NEMVE</name>
<feature type="compositionally biased region" description="Polar residues" evidence="1">
    <location>
        <begin position="613"/>
        <end position="624"/>
    </location>
</feature>
<feature type="compositionally biased region" description="Low complexity" evidence="1">
    <location>
        <begin position="625"/>
        <end position="642"/>
    </location>
</feature>
<dbReference type="GO" id="GO:0031048">
    <property type="term" value="P:regulatory ncRNA-mediated heterochromatin formation"/>
    <property type="evidence" value="ECO:0000318"/>
    <property type="project" value="GO_Central"/>
</dbReference>
<feature type="region of interest" description="Disordered" evidence="1">
    <location>
        <begin position="613"/>
        <end position="642"/>
    </location>
</feature>
<feature type="domain" description="Helicase Sen1 N-terminal" evidence="2">
    <location>
        <begin position="90"/>
        <end position="283"/>
    </location>
</feature>
<feature type="region of interest" description="Disordered" evidence="1">
    <location>
        <begin position="683"/>
        <end position="704"/>
    </location>
</feature>
<organism evidence="3 4">
    <name type="scientific">Nematostella vectensis</name>
    <name type="common">Starlet sea anemone</name>
    <dbReference type="NCBI Taxonomy" id="45351"/>
    <lineage>
        <taxon>Eukaryota</taxon>
        <taxon>Metazoa</taxon>
        <taxon>Cnidaria</taxon>
        <taxon>Anthozoa</taxon>
        <taxon>Hexacorallia</taxon>
        <taxon>Actiniaria</taxon>
        <taxon>Edwardsiidae</taxon>
        <taxon>Nematostella</taxon>
    </lineage>
</organism>
<feature type="region of interest" description="Disordered" evidence="1">
    <location>
        <begin position="1458"/>
        <end position="1509"/>
    </location>
</feature>
<dbReference type="Proteomes" id="UP000001593">
    <property type="component" value="Unassembled WGS sequence"/>
</dbReference>
<evidence type="ECO:0000256" key="1">
    <source>
        <dbReference type="SAM" id="MobiDB-lite"/>
    </source>
</evidence>
<dbReference type="GO" id="GO:0031380">
    <property type="term" value="C:nuclear RNA-directed RNA polymerase complex"/>
    <property type="evidence" value="ECO:0000318"/>
    <property type="project" value="GO_Central"/>
</dbReference>